<dbReference type="GO" id="GO:0016887">
    <property type="term" value="F:ATP hydrolysis activity"/>
    <property type="evidence" value="ECO:0007669"/>
    <property type="project" value="InterPro"/>
</dbReference>
<dbReference type="SUPFAM" id="SSF52540">
    <property type="entry name" value="P-loop containing nucleoside triphosphate hydrolases"/>
    <property type="match status" value="1"/>
</dbReference>
<dbReference type="AlphaFoldDB" id="A0A4Q9HNT7"/>
<feature type="transmembrane region" description="Helical" evidence="8">
    <location>
        <begin position="57"/>
        <end position="77"/>
    </location>
</feature>
<evidence type="ECO:0000313" key="11">
    <source>
        <dbReference type="EMBL" id="TBO56089.1"/>
    </source>
</evidence>
<organism evidence="11 12">
    <name type="scientific">Streptomyces kasugaensis</name>
    <dbReference type="NCBI Taxonomy" id="1946"/>
    <lineage>
        <taxon>Bacteria</taxon>
        <taxon>Bacillati</taxon>
        <taxon>Actinomycetota</taxon>
        <taxon>Actinomycetes</taxon>
        <taxon>Kitasatosporales</taxon>
        <taxon>Streptomycetaceae</taxon>
        <taxon>Streptomyces</taxon>
    </lineage>
</organism>
<dbReference type="Gene3D" id="1.20.1560.10">
    <property type="entry name" value="ABC transporter type 1, transmembrane domain"/>
    <property type="match status" value="1"/>
</dbReference>
<dbReference type="Proteomes" id="UP000292452">
    <property type="component" value="Unassembled WGS sequence"/>
</dbReference>
<dbReference type="SUPFAM" id="SSF90123">
    <property type="entry name" value="ABC transporter transmembrane region"/>
    <property type="match status" value="1"/>
</dbReference>
<name>A0A4Q9HNT7_STRKA</name>
<evidence type="ECO:0000256" key="1">
    <source>
        <dbReference type="ARBA" id="ARBA00004651"/>
    </source>
</evidence>
<evidence type="ECO:0000256" key="7">
    <source>
        <dbReference type="SAM" id="MobiDB-lite"/>
    </source>
</evidence>
<feature type="transmembrane region" description="Helical" evidence="8">
    <location>
        <begin position="124"/>
        <end position="151"/>
    </location>
</feature>
<evidence type="ECO:0000256" key="3">
    <source>
        <dbReference type="ARBA" id="ARBA00022741"/>
    </source>
</evidence>
<evidence type="ECO:0000256" key="4">
    <source>
        <dbReference type="ARBA" id="ARBA00022840"/>
    </source>
</evidence>
<evidence type="ECO:0000256" key="2">
    <source>
        <dbReference type="ARBA" id="ARBA00022692"/>
    </source>
</evidence>
<dbReference type="PROSITE" id="PS50929">
    <property type="entry name" value="ABC_TM1F"/>
    <property type="match status" value="1"/>
</dbReference>
<dbReference type="InterPro" id="IPR039421">
    <property type="entry name" value="Type_1_exporter"/>
</dbReference>
<evidence type="ECO:0000256" key="6">
    <source>
        <dbReference type="ARBA" id="ARBA00023136"/>
    </source>
</evidence>
<feature type="domain" description="ABC transmembrane type-1" evidence="10">
    <location>
        <begin position="24"/>
        <end position="262"/>
    </location>
</feature>
<keyword evidence="2 8" id="KW-0812">Transmembrane</keyword>
<dbReference type="InterPro" id="IPR011527">
    <property type="entry name" value="ABC1_TM_dom"/>
</dbReference>
<dbReference type="SMART" id="SM00382">
    <property type="entry name" value="AAA"/>
    <property type="match status" value="1"/>
</dbReference>
<feature type="transmembrane region" description="Helical" evidence="8">
    <location>
        <begin position="24"/>
        <end position="45"/>
    </location>
</feature>
<dbReference type="GO" id="GO:0005524">
    <property type="term" value="F:ATP binding"/>
    <property type="evidence" value="ECO:0007669"/>
    <property type="project" value="UniProtKB-KW"/>
</dbReference>
<dbReference type="GO" id="GO:0005886">
    <property type="term" value="C:plasma membrane"/>
    <property type="evidence" value="ECO:0007669"/>
    <property type="project" value="UniProtKB-SubCell"/>
</dbReference>
<feature type="region of interest" description="Disordered" evidence="7">
    <location>
        <begin position="545"/>
        <end position="564"/>
    </location>
</feature>
<comment type="caution">
    <text evidence="11">The sequence shown here is derived from an EMBL/GenBank/DDBJ whole genome shotgun (WGS) entry which is preliminary data.</text>
</comment>
<evidence type="ECO:0000256" key="8">
    <source>
        <dbReference type="SAM" id="Phobius"/>
    </source>
</evidence>
<feature type="transmembrane region" description="Helical" evidence="8">
    <location>
        <begin position="250"/>
        <end position="271"/>
    </location>
</feature>
<dbReference type="EMBL" id="SIXH01000390">
    <property type="protein sequence ID" value="TBO56089.1"/>
    <property type="molecule type" value="Genomic_DNA"/>
</dbReference>
<keyword evidence="12" id="KW-1185">Reference proteome</keyword>
<evidence type="ECO:0000313" key="12">
    <source>
        <dbReference type="Proteomes" id="UP000292452"/>
    </source>
</evidence>
<dbReference type="PANTHER" id="PTHR24221:SF654">
    <property type="entry name" value="ATP-BINDING CASSETTE SUB-FAMILY B MEMBER 6"/>
    <property type="match status" value="1"/>
</dbReference>
<evidence type="ECO:0000259" key="9">
    <source>
        <dbReference type="PROSITE" id="PS50893"/>
    </source>
</evidence>
<dbReference type="InterPro" id="IPR005898">
    <property type="entry name" value="Cyc_pep_transpt_SyrD/YojI"/>
</dbReference>
<dbReference type="InterPro" id="IPR003593">
    <property type="entry name" value="AAA+_ATPase"/>
</dbReference>
<dbReference type="Pfam" id="PF00005">
    <property type="entry name" value="ABC_tran"/>
    <property type="match status" value="1"/>
</dbReference>
<evidence type="ECO:0000256" key="5">
    <source>
        <dbReference type="ARBA" id="ARBA00022989"/>
    </source>
</evidence>
<dbReference type="PROSITE" id="PS50893">
    <property type="entry name" value="ABC_TRANSPORTER_2"/>
    <property type="match status" value="1"/>
</dbReference>
<keyword evidence="4" id="KW-0067">ATP-binding</keyword>
<dbReference type="Gene3D" id="3.40.50.300">
    <property type="entry name" value="P-loop containing nucleotide triphosphate hydrolases"/>
    <property type="match status" value="1"/>
</dbReference>
<dbReference type="PANTHER" id="PTHR24221">
    <property type="entry name" value="ATP-BINDING CASSETTE SUB-FAMILY B"/>
    <property type="match status" value="1"/>
</dbReference>
<keyword evidence="6 8" id="KW-0472">Membrane</keyword>
<dbReference type="GO" id="GO:0140359">
    <property type="term" value="F:ABC-type transporter activity"/>
    <property type="evidence" value="ECO:0007669"/>
    <property type="project" value="InterPro"/>
</dbReference>
<dbReference type="Pfam" id="PF00664">
    <property type="entry name" value="ABC_membrane"/>
    <property type="match status" value="1"/>
</dbReference>
<sequence>MPRPWNGADMGLFGYLLRTSRRPFLLALAASVISGAAGASFIALVNTALGRAGHVPAAVVWAFAGLCVATVVTRFLAQNLLFRLSQGFIYRLRRRLVDGILDTPLRSVEKLGTPRLYSALADDVVVIADALPGLPMVCFSATFAVVCVVYLAVVSPAVALTSLLALGVAVGVYRMFSAYGMRHLGAAREEQDRLFEHFRAVTEGTKELKLDRGRREALAGAALDATATTYRRRSVLGLSVFEGAAGSGQAIFFGLIGVLLFVFPAVFALPARTLTDSVMVLLFMVSSLQGVLTWLPVLGRATVALHKIEERLEYLEGAGREKRHDHPAAPADWQQVGFRGVAHAYPGAAGEQFVLGPLDFTFRRGEVLFVVGGNGSGKTTLAKLLTGLYLPEKGAVWLDDREVTDDNRDAYRALFGAVFSDFFLFESLGGLPGADRTAKAEHYLRRLQLDHKVSIVDDRFSTTALSQGQRKRLALLAACLADRSCYVFDEWAADQDPVFKEFFYTELLAELKARNKTVVVISHDDQYFAVADRIVRLDYGQIRADRPGEDRRDRTPEEENSGGR</sequence>
<feature type="transmembrane region" description="Helical" evidence="8">
    <location>
        <begin position="157"/>
        <end position="176"/>
    </location>
</feature>
<proteinExistence type="predicted"/>
<keyword evidence="5 8" id="KW-1133">Transmembrane helix</keyword>
<gene>
    <name evidence="11" type="ORF">EYS09_29795</name>
</gene>
<accession>A0A4Q9HNT7</accession>
<dbReference type="NCBIfam" id="TIGR01194">
    <property type="entry name" value="cyc_pep_trnsptr"/>
    <property type="match status" value="1"/>
</dbReference>
<dbReference type="InterPro" id="IPR027417">
    <property type="entry name" value="P-loop_NTPase"/>
</dbReference>
<dbReference type="InterPro" id="IPR003439">
    <property type="entry name" value="ABC_transporter-like_ATP-bd"/>
</dbReference>
<dbReference type="GO" id="GO:0034040">
    <property type="term" value="F:ATPase-coupled lipid transmembrane transporter activity"/>
    <property type="evidence" value="ECO:0007669"/>
    <property type="project" value="TreeGrafter"/>
</dbReference>
<feature type="compositionally biased region" description="Basic and acidic residues" evidence="7">
    <location>
        <begin position="545"/>
        <end position="557"/>
    </location>
</feature>
<keyword evidence="3" id="KW-0547">Nucleotide-binding</keyword>
<dbReference type="InterPro" id="IPR036640">
    <property type="entry name" value="ABC1_TM_sf"/>
</dbReference>
<dbReference type="GO" id="GO:1904680">
    <property type="term" value="F:peptide transmembrane transporter activity"/>
    <property type="evidence" value="ECO:0007669"/>
    <property type="project" value="InterPro"/>
</dbReference>
<comment type="subcellular location">
    <subcellularLocation>
        <location evidence="1">Cell membrane</location>
        <topology evidence="1">Multi-pass membrane protein</topology>
    </subcellularLocation>
</comment>
<reference evidence="11 12" key="1">
    <citation type="submission" date="2019-02" db="EMBL/GenBank/DDBJ databases">
        <title>Draft Genome Sequence of Streptomyces sp. AM-2504, identified by 16S rRNA comparative analysis as a Streptomyces Kasugaensis strain.</title>
        <authorList>
            <person name="Napolioni V."/>
            <person name="Giuliodori A.M."/>
            <person name="Spurio R."/>
            <person name="Fabbretti A."/>
        </authorList>
    </citation>
    <scope>NUCLEOTIDE SEQUENCE [LARGE SCALE GENOMIC DNA]</scope>
    <source>
        <strain evidence="11 12">AM-2504</strain>
    </source>
</reference>
<protein>
    <submittedName>
        <fullName evidence="11">Cyclic peptide export ABC transporter</fullName>
    </submittedName>
</protein>
<feature type="domain" description="ABC transporter" evidence="9">
    <location>
        <begin position="336"/>
        <end position="564"/>
    </location>
</feature>
<evidence type="ECO:0000259" key="10">
    <source>
        <dbReference type="PROSITE" id="PS50929"/>
    </source>
</evidence>
<dbReference type="GO" id="GO:0015833">
    <property type="term" value="P:peptide transport"/>
    <property type="evidence" value="ECO:0007669"/>
    <property type="project" value="InterPro"/>
</dbReference>
<feature type="transmembrane region" description="Helical" evidence="8">
    <location>
        <begin position="277"/>
        <end position="298"/>
    </location>
</feature>